<feature type="domain" description="Mannosyl-glycoprotein endo-beta-N-acetylglucosamidase-like" evidence="3">
    <location>
        <begin position="499"/>
        <end position="653"/>
    </location>
</feature>
<comment type="caution">
    <text evidence="4">The sequence shown here is derived from an EMBL/GenBank/DDBJ whole genome shotgun (WGS) entry which is preliminary data.</text>
</comment>
<sequence>MATNIVEQMLIELGIDTSKYLAEAEKTTKKNQELEKSLANTEKASKQVGKSNEDLAKKYHNSITPIAKMGQEIAKVTKELTGFFAIIIGSTGLFKLANDAARANMEVSKLSGQLGMNTRGITDWQNAAGAFGGSAEGMTASLSNIKQSMNGLVMFGDASMLPYFNALGVNVVDNAGKIRQLDDVMLDLADAFQKMPRDQAYTIGKKMGFDDGTINALVSGRKELQEILNVQKQMYHSDQKAIAQSKELTKQQAILSAHWQSMKQLIGDALTPILIALIRVVNGFFELLQKHQKVIKGVFQVAAIIIGMLLIPTLLSATRVLLGFIAPFTPLLRVIGALGAAISPVIALVTALAAAFVLLYDDYKTWANGGKSLFDWTSFAAGIKDSKMSVDTLREAFGNLVSAVKNNTIPTLKGYAEILGKLVRGDFSGAAKQAKQMIDTYSDIATGIVADAMGEKKQDVAGFIGESVYKLTHGGKDYHEYNGTAKPIEAKGDSSQKNKIQVTGKWSPIKEAFVKKFYNAALEVSKGLKGAISPEGVLAQWAQETGWGQHMTPGTGYNLGNHKADKNWKGAKTKSKILDKRTGSWDYYRVYSENDLAREHIKFLSTKRYARVRSAKNDMEAFTAMQQAGYAEDKNYAKHIINRASEIKKHLYTSAVTNGAIKAQQMVPRSPISNGKPAINNDNRKSVNVNIQNINVKTSSSTVSGNTVAAVKEAKNYIFNQLGTSMT</sequence>
<proteinExistence type="predicted"/>
<dbReference type="Pfam" id="PF01832">
    <property type="entry name" value="Glucosaminidase"/>
    <property type="match status" value="1"/>
</dbReference>
<dbReference type="Gene3D" id="1.10.530.10">
    <property type="match status" value="1"/>
</dbReference>
<dbReference type="PANTHER" id="PTHR33308">
    <property type="entry name" value="PEPTIDOGLYCAN HYDROLASE FLGJ"/>
    <property type="match status" value="1"/>
</dbReference>
<dbReference type="RefSeq" id="WP_100152572.1">
    <property type="nucleotide sequence ID" value="NZ_MEIL01000029.1"/>
</dbReference>
<dbReference type="GO" id="GO:0004040">
    <property type="term" value="F:amidase activity"/>
    <property type="evidence" value="ECO:0007669"/>
    <property type="project" value="InterPro"/>
</dbReference>
<dbReference type="PANTHER" id="PTHR33308:SF9">
    <property type="entry name" value="PEPTIDOGLYCAN HYDROLASE FLGJ"/>
    <property type="match status" value="1"/>
</dbReference>
<keyword evidence="2" id="KW-0472">Membrane</keyword>
<accession>A0A2N9X689</accession>
<reference evidence="4" key="1">
    <citation type="journal article" date="2017" name="MBio">
        <title>Type VI secretion-mediated competition in the bee gut microbiome.</title>
        <authorList>
            <person name="Steele M.I."/>
            <person name="Kwong W.K."/>
            <person name="Powell J.E."/>
            <person name="Whiteley M."/>
            <person name="Moran N.A."/>
        </authorList>
    </citation>
    <scope>NUCLEOTIDE SEQUENCE [LARGE SCALE GENOMIC DNA]</scope>
    <source>
        <strain evidence="4">WkB273</strain>
    </source>
</reference>
<dbReference type="SMART" id="SM00047">
    <property type="entry name" value="LYZ2"/>
    <property type="match status" value="1"/>
</dbReference>
<feature type="transmembrane region" description="Helical" evidence="2">
    <location>
        <begin position="265"/>
        <end position="285"/>
    </location>
</feature>
<feature type="transmembrane region" description="Helical" evidence="2">
    <location>
        <begin position="334"/>
        <end position="360"/>
    </location>
</feature>
<evidence type="ECO:0000256" key="1">
    <source>
        <dbReference type="ARBA" id="ARBA00022801"/>
    </source>
</evidence>
<keyword evidence="2" id="KW-0812">Transmembrane</keyword>
<name>A0A2N9X689_9NEIS</name>
<feature type="transmembrane region" description="Helical" evidence="2">
    <location>
        <begin position="297"/>
        <end position="322"/>
    </location>
</feature>
<dbReference type="GO" id="GO:0071973">
    <property type="term" value="P:bacterial-type flagellum-dependent cell motility"/>
    <property type="evidence" value="ECO:0007669"/>
    <property type="project" value="TreeGrafter"/>
</dbReference>
<dbReference type="Proteomes" id="UP000230202">
    <property type="component" value="Unassembled WGS sequence"/>
</dbReference>
<evidence type="ECO:0000313" key="5">
    <source>
        <dbReference type="Proteomes" id="UP000230202"/>
    </source>
</evidence>
<dbReference type="InterPro" id="IPR051056">
    <property type="entry name" value="Glycosyl_Hydrolase_73"/>
</dbReference>
<evidence type="ECO:0000313" key="4">
    <source>
        <dbReference type="EMBL" id="PIT38692.1"/>
    </source>
</evidence>
<dbReference type="AlphaFoldDB" id="A0A2N9X689"/>
<protein>
    <recommendedName>
        <fullName evidence="3">Mannosyl-glycoprotein endo-beta-N-acetylglucosamidase-like domain-containing protein</fullName>
    </recommendedName>
</protein>
<evidence type="ECO:0000256" key="2">
    <source>
        <dbReference type="SAM" id="Phobius"/>
    </source>
</evidence>
<gene>
    <name evidence="4" type="ORF">BHC54_09260</name>
</gene>
<keyword evidence="5" id="KW-1185">Reference proteome</keyword>
<keyword evidence="1" id="KW-0378">Hydrolase</keyword>
<dbReference type="InterPro" id="IPR002901">
    <property type="entry name" value="MGlyc_endo_b_GlcNAc-like_dom"/>
</dbReference>
<keyword evidence="2" id="KW-1133">Transmembrane helix</keyword>
<evidence type="ECO:0000259" key="3">
    <source>
        <dbReference type="SMART" id="SM00047"/>
    </source>
</evidence>
<dbReference type="EMBL" id="MEIL01000029">
    <property type="protein sequence ID" value="PIT38692.1"/>
    <property type="molecule type" value="Genomic_DNA"/>
</dbReference>
<organism evidence="4 5">
    <name type="scientific">Snodgrassella alvi</name>
    <dbReference type="NCBI Taxonomy" id="1196083"/>
    <lineage>
        <taxon>Bacteria</taxon>
        <taxon>Pseudomonadati</taxon>
        <taxon>Pseudomonadota</taxon>
        <taxon>Betaproteobacteria</taxon>
        <taxon>Neisseriales</taxon>
        <taxon>Neisseriaceae</taxon>
        <taxon>Snodgrassella</taxon>
    </lineage>
</organism>